<proteinExistence type="predicted"/>
<comment type="caution">
    <text evidence="2">The sequence shown here is derived from an EMBL/GenBank/DDBJ whole genome shotgun (WGS) entry which is preliminary data.</text>
</comment>
<evidence type="ECO:0000313" key="3">
    <source>
        <dbReference type="Proteomes" id="UP000224634"/>
    </source>
</evidence>
<dbReference type="OrthoDB" id="2740448at2759"/>
<evidence type="ECO:0008006" key="4">
    <source>
        <dbReference type="Google" id="ProtNLM"/>
    </source>
</evidence>
<feature type="compositionally biased region" description="Low complexity" evidence="1">
    <location>
        <begin position="84"/>
        <end position="96"/>
    </location>
</feature>
<feature type="region of interest" description="Disordered" evidence="1">
    <location>
        <begin position="1"/>
        <end position="48"/>
    </location>
</feature>
<evidence type="ECO:0000256" key="1">
    <source>
        <dbReference type="SAM" id="MobiDB-lite"/>
    </source>
</evidence>
<evidence type="ECO:0000313" key="2">
    <source>
        <dbReference type="EMBL" id="PGH15378.1"/>
    </source>
</evidence>
<dbReference type="Proteomes" id="UP000224634">
    <property type="component" value="Unassembled WGS sequence"/>
</dbReference>
<keyword evidence="3" id="KW-1185">Reference proteome</keyword>
<dbReference type="EMBL" id="PDNA01000083">
    <property type="protein sequence ID" value="PGH15378.1"/>
    <property type="molecule type" value="Genomic_DNA"/>
</dbReference>
<protein>
    <recommendedName>
        <fullName evidence="4">Aflatoxin regulatory protein domain-containing protein</fullName>
    </recommendedName>
</protein>
<reference evidence="2 3" key="1">
    <citation type="submission" date="2017-10" db="EMBL/GenBank/DDBJ databases">
        <title>Comparative genomics in systemic dimorphic fungi from Ajellomycetaceae.</title>
        <authorList>
            <person name="Munoz J.F."/>
            <person name="Mcewen J.G."/>
            <person name="Clay O.K."/>
            <person name="Cuomo C.A."/>
        </authorList>
    </citation>
    <scope>NUCLEOTIDE SEQUENCE [LARGE SCALE GENOMIC DNA]</scope>
    <source>
        <strain evidence="2 3">UAMH7299</strain>
    </source>
</reference>
<dbReference type="STRING" id="1447883.A0A2B7Y3H8"/>
<sequence>MVGKVPGQRAKNGSKSNAQSSKRQSEERTSRPVPDIPTPSTEESLDWGPASLVNFDQGIEASMGFEQNCDSIFDNMEISPDLPPLGSSLAPSSDSSTWMGDNNGSQPIANGITPNCFDLFLTHNDKRLSLLHEQSPMSQPMGLSFRQESHTAERNKCIQGCSDMIQFLERKATVKLNALDDVVRICQTSVTQLSMLMDMDDYLRSISCVPLSCIALSHVISLLEACIASGDVRPDGDGISPRGIQFNVTLPHITFGSLQVHRDDQVKFGCQVFQREITKCVQLLTKLRVQHDRPTTPSGQSFRLMQEQCCSDLERRLEELAKSLDHQS</sequence>
<accession>A0A2B7Y3H8</accession>
<dbReference type="AlphaFoldDB" id="A0A2B7Y3H8"/>
<organism evidence="2 3">
    <name type="scientific">Polytolypa hystricis (strain UAMH7299)</name>
    <dbReference type="NCBI Taxonomy" id="1447883"/>
    <lineage>
        <taxon>Eukaryota</taxon>
        <taxon>Fungi</taxon>
        <taxon>Dikarya</taxon>
        <taxon>Ascomycota</taxon>
        <taxon>Pezizomycotina</taxon>
        <taxon>Eurotiomycetes</taxon>
        <taxon>Eurotiomycetidae</taxon>
        <taxon>Onygenales</taxon>
        <taxon>Onygenales incertae sedis</taxon>
        <taxon>Polytolypa</taxon>
    </lineage>
</organism>
<gene>
    <name evidence="2" type="ORF">AJ80_05562</name>
</gene>
<feature type="region of interest" description="Disordered" evidence="1">
    <location>
        <begin position="83"/>
        <end position="105"/>
    </location>
</feature>
<feature type="compositionally biased region" description="Polar residues" evidence="1">
    <location>
        <begin position="11"/>
        <end position="22"/>
    </location>
</feature>
<name>A0A2B7Y3H8_POLH7</name>